<dbReference type="AlphaFoldDB" id="A0A3D8JST4"/>
<sequence>MGGSQGLRLLFDAPGRWIDQPPAGMLVNRRNMRDVKRVVEGIESNLPVDDVHRIQARSMSHRLDTMTASRVEFSQFLQHRAGVHKRAANEISEIIIQLRRAHSRSNRDFTTGDLAKLLEDMRVPMPEGAL</sequence>
<accession>A0A3D8JST4</accession>
<organism evidence="1 2">
    <name type="scientific">Trinickia dinghuensis</name>
    <dbReference type="NCBI Taxonomy" id="2291023"/>
    <lineage>
        <taxon>Bacteria</taxon>
        <taxon>Pseudomonadati</taxon>
        <taxon>Pseudomonadota</taxon>
        <taxon>Betaproteobacteria</taxon>
        <taxon>Burkholderiales</taxon>
        <taxon>Burkholderiaceae</taxon>
        <taxon>Trinickia</taxon>
    </lineage>
</organism>
<evidence type="ECO:0000313" key="2">
    <source>
        <dbReference type="Proteomes" id="UP000256838"/>
    </source>
</evidence>
<protein>
    <submittedName>
        <fullName evidence="1">Uncharacterized protein</fullName>
    </submittedName>
</protein>
<evidence type="ECO:0000313" key="1">
    <source>
        <dbReference type="EMBL" id="RDU95832.1"/>
    </source>
</evidence>
<comment type="caution">
    <text evidence="1">The sequence shown here is derived from an EMBL/GenBank/DDBJ whole genome shotgun (WGS) entry which is preliminary data.</text>
</comment>
<proteinExistence type="predicted"/>
<reference evidence="1 2" key="1">
    <citation type="submission" date="2018-08" db="EMBL/GenBank/DDBJ databases">
        <title>Paraburkholderia sp. DHOM06 isolated from forest soil.</title>
        <authorList>
            <person name="Gao Z.-H."/>
            <person name="Qiu L.-H."/>
        </authorList>
    </citation>
    <scope>NUCLEOTIDE SEQUENCE [LARGE SCALE GENOMIC DNA]</scope>
    <source>
        <strain evidence="1 2">DHOM06</strain>
    </source>
</reference>
<dbReference type="EMBL" id="QRGA01000017">
    <property type="protein sequence ID" value="RDU95832.1"/>
    <property type="molecule type" value="Genomic_DNA"/>
</dbReference>
<dbReference type="Proteomes" id="UP000256838">
    <property type="component" value="Unassembled WGS sequence"/>
</dbReference>
<gene>
    <name evidence="1" type="ORF">DWV00_26630</name>
</gene>
<keyword evidence="2" id="KW-1185">Reference proteome</keyword>
<name>A0A3D8JST4_9BURK</name>